<protein>
    <recommendedName>
        <fullName evidence="4">Indoleamine 2,3-dioxygenase</fullName>
        <ecNumber evidence="4">1.13.11.52</ecNumber>
    </recommendedName>
</protein>
<keyword evidence="4" id="KW-0560">Oxidoreductase</keyword>
<gene>
    <name evidence="6" type="ORF">Plec18167_000436</name>
</gene>
<keyword evidence="2 4" id="KW-0479">Metal-binding</keyword>
<evidence type="ECO:0000256" key="1">
    <source>
        <dbReference type="ARBA" id="ARBA00007119"/>
    </source>
</evidence>
<accession>A0ABR3YER4</accession>
<dbReference type="PROSITE" id="PS00876">
    <property type="entry name" value="IDO_1"/>
    <property type="match status" value="1"/>
</dbReference>
<reference evidence="6 7" key="1">
    <citation type="journal article" date="2024" name="IMA Fungus">
        <title>IMA Genome - F19 : A genome assembly and annotation guide to empower mycologists, including annotated draft genome sequences of Ceratocystis pirilliformis, Diaporthe australafricana, Fusarium ophioides, Paecilomyces lecythidis, and Sporothrix stenoceras.</title>
        <authorList>
            <person name="Aylward J."/>
            <person name="Wilson A.M."/>
            <person name="Visagie C.M."/>
            <person name="Spraker J."/>
            <person name="Barnes I."/>
            <person name="Buitendag C."/>
            <person name="Ceriani C."/>
            <person name="Del Mar Angel L."/>
            <person name="du Plessis D."/>
            <person name="Fuchs T."/>
            <person name="Gasser K."/>
            <person name="Kramer D."/>
            <person name="Li W."/>
            <person name="Munsamy K."/>
            <person name="Piso A."/>
            <person name="Price J.L."/>
            <person name="Sonnekus B."/>
            <person name="Thomas C."/>
            <person name="van der Nest A."/>
            <person name="van Dijk A."/>
            <person name="van Heerden A."/>
            <person name="van Vuuren N."/>
            <person name="Yilmaz N."/>
            <person name="Duong T.A."/>
            <person name="van der Merwe N.A."/>
            <person name="Wingfield M.J."/>
            <person name="Wingfield B.D."/>
        </authorList>
    </citation>
    <scope>NUCLEOTIDE SEQUENCE [LARGE SCALE GENOMIC DNA]</scope>
    <source>
        <strain evidence="6 7">CMW 18167</strain>
    </source>
</reference>
<keyword evidence="7" id="KW-1185">Reference proteome</keyword>
<dbReference type="EMBL" id="JAVDPF010000001">
    <property type="protein sequence ID" value="KAL1886505.1"/>
    <property type="molecule type" value="Genomic_DNA"/>
</dbReference>
<feature type="region of interest" description="Disordered" evidence="5">
    <location>
        <begin position="374"/>
        <end position="415"/>
    </location>
</feature>
<evidence type="ECO:0000256" key="3">
    <source>
        <dbReference type="ARBA" id="ARBA00023004"/>
    </source>
</evidence>
<dbReference type="InterPro" id="IPR037217">
    <property type="entry name" value="Trp/Indoleamine_2_3_dOase-like"/>
</dbReference>
<name>A0ABR3YER4_9EURO</name>
<comment type="similarity">
    <text evidence="1 4">Belongs to the indoleamine 2,3-dioxygenase family.</text>
</comment>
<dbReference type="PANTHER" id="PTHR28657:SF10">
    <property type="entry name" value="INDOLEAMINE 2,3-DIOXYGENASE"/>
    <property type="match status" value="1"/>
</dbReference>
<organism evidence="6 7">
    <name type="scientific">Paecilomyces lecythidis</name>
    <dbReference type="NCBI Taxonomy" id="3004212"/>
    <lineage>
        <taxon>Eukaryota</taxon>
        <taxon>Fungi</taxon>
        <taxon>Dikarya</taxon>
        <taxon>Ascomycota</taxon>
        <taxon>Pezizomycotina</taxon>
        <taxon>Eurotiomycetes</taxon>
        <taxon>Eurotiomycetidae</taxon>
        <taxon>Eurotiales</taxon>
        <taxon>Thermoascaceae</taxon>
        <taxon>Paecilomyces</taxon>
    </lineage>
</organism>
<comment type="catalytic activity">
    <reaction evidence="4">
        <text>L-tryptophan + O2 = N-formyl-L-kynurenine</text>
        <dbReference type="Rhea" id="RHEA:24536"/>
        <dbReference type="ChEBI" id="CHEBI:15379"/>
        <dbReference type="ChEBI" id="CHEBI:57912"/>
        <dbReference type="ChEBI" id="CHEBI:58629"/>
    </reaction>
</comment>
<keyword evidence="4" id="KW-0349">Heme</keyword>
<sequence>MLQNTGVILEDYTVSLRNGFLPDTIPLAHLPEPYYNPWECIAADLPELIRTGRIREEVEGLPVLSTDKLHTEAEWRRAYVLLAFFTHAYIWGGQKPKNILPPAISCPFLQVSEHLELPPCATYAALNLWNFVPRSPDCDLTDPDNLMVANSFTDTIDEEWFLMVSVAIEARGAKVIPMMLNAIDAVNMNDSVLVTSLLDNLTQCLGELAVLLERMYENCDPPVFYHQIRPFLAGSKNMAVAGLPDGVFYDRGDGNGEWRQYSGGSNAQSSLIQLFDIVLGVEHRSTGERSTNSGHQTKDRPGFLEEMRNYMPGPHRRFLTLLSKISNIRPYAMAHPSYSDVRRAYNEAVLMLGVFRDKHIQIVSRYIIMQSKQKENHTEKSGRINLATASPEVSSKKDENSRNLHGTGGTSLIPFLKQTRDETKAAARYIG</sequence>
<proteinExistence type="inferred from homology"/>
<comment type="function">
    <text evidence="4">Produces N-formyl-kynurenine through the oxidation of tryptophan.</text>
</comment>
<keyword evidence="3 4" id="KW-0408">Iron</keyword>
<evidence type="ECO:0000313" key="7">
    <source>
        <dbReference type="Proteomes" id="UP001583193"/>
    </source>
</evidence>
<evidence type="ECO:0000313" key="6">
    <source>
        <dbReference type="EMBL" id="KAL1886505.1"/>
    </source>
</evidence>
<dbReference type="Pfam" id="PF01231">
    <property type="entry name" value="IDO"/>
    <property type="match status" value="1"/>
</dbReference>
<dbReference type="SUPFAM" id="SSF140959">
    <property type="entry name" value="Indolic compounds 2,3-dioxygenase-like"/>
    <property type="match status" value="1"/>
</dbReference>
<evidence type="ECO:0000256" key="5">
    <source>
        <dbReference type="SAM" id="MobiDB-lite"/>
    </source>
</evidence>
<dbReference type="PANTHER" id="PTHR28657">
    <property type="entry name" value="INDOLEAMINE 2,3-DIOXYGENASE"/>
    <property type="match status" value="1"/>
</dbReference>
<dbReference type="Gene3D" id="1.20.58.480">
    <property type="match status" value="1"/>
</dbReference>
<evidence type="ECO:0000256" key="2">
    <source>
        <dbReference type="ARBA" id="ARBA00022723"/>
    </source>
</evidence>
<keyword evidence="4" id="KW-0223">Dioxygenase</keyword>
<comment type="caution">
    <text evidence="6">The sequence shown here is derived from an EMBL/GenBank/DDBJ whole genome shotgun (WGS) entry which is preliminary data.</text>
</comment>
<evidence type="ECO:0000256" key="4">
    <source>
        <dbReference type="RuleBase" id="RU369119"/>
    </source>
</evidence>
<dbReference type="InterPro" id="IPR000898">
    <property type="entry name" value="Indolamine_dOase"/>
</dbReference>
<dbReference type="EC" id="1.13.11.52" evidence="4"/>
<dbReference type="Proteomes" id="UP001583193">
    <property type="component" value="Unassembled WGS sequence"/>
</dbReference>